<dbReference type="InterPro" id="IPR034660">
    <property type="entry name" value="DinB/YfiT-like"/>
</dbReference>
<proteinExistence type="predicted"/>
<evidence type="ECO:0008006" key="3">
    <source>
        <dbReference type="Google" id="ProtNLM"/>
    </source>
</evidence>
<dbReference type="OrthoDB" id="2363925at2"/>
<dbReference type="RefSeq" id="WP_074700998.1">
    <property type="nucleotide sequence ID" value="NZ_CP018863.1"/>
</dbReference>
<dbReference type="Pfam" id="PF04978">
    <property type="entry name" value="MST"/>
    <property type="match status" value="1"/>
</dbReference>
<sequence length="173" mass="19223">MKFNDLLADAFGRIQERVHEVLDGLDPDQLAERPGGTGNSIAWLIWHLTRIQDDHIADVAGVEQRWTSGGWAELFGLPLDTRETGYGHTSEQVSAVTVESGSLLAEYFDAVHRQSLEFIGSLTEDELDRIVDTRWDPHVTLGVRLVSVIDDCLEHAGQAAYVKGMVQLREARG</sequence>
<dbReference type="Proteomes" id="UP000181917">
    <property type="component" value="Unassembled WGS sequence"/>
</dbReference>
<dbReference type="EMBL" id="FNKH01000002">
    <property type="protein sequence ID" value="SDQ85420.1"/>
    <property type="molecule type" value="Genomic_DNA"/>
</dbReference>
<gene>
    <name evidence="1" type="ORF">SAMN04489742_2828</name>
</gene>
<reference evidence="1 2" key="1">
    <citation type="submission" date="2016-10" db="EMBL/GenBank/DDBJ databases">
        <authorList>
            <person name="de Groot N.N."/>
        </authorList>
    </citation>
    <scope>NUCLEOTIDE SEQUENCE [LARGE SCALE GENOMIC DNA]</scope>
    <source>
        <strain evidence="1 2">DSM 20117</strain>
    </source>
</reference>
<name>A0A1H1EA49_9MICC</name>
<dbReference type="KEGG" id="acry:AC20117_03325"/>
<accession>A0A1H1EA49</accession>
<evidence type="ECO:0000313" key="2">
    <source>
        <dbReference type="Proteomes" id="UP000181917"/>
    </source>
</evidence>
<keyword evidence="2" id="KW-1185">Reference proteome</keyword>
<dbReference type="InterPro" id="IPR007061">
    <property type="entry name" value="MST-like"/>
</dbReference>
<dbReference type="SUPFAM" id="SSF109854">
    <property type="entry name" value="DinB/YfiT-like putative metalloenzymes"/>
    <property type="match status" value="1"/>
</dbReference>
<dbReference type="Gene3D" id="1.20.120.450">
    <property type="entry name" value="dinb family like domain"/>
    <property type="match status" value="1"/>
</dbReference>
<organism evidence="1 2">
    <name type="scientific">Crystallibacter crystallopoietes</name>
    <dbReference type="NCBI Taxonomy" id="37928"/>
    <lineage>
        <taxon>Bacteria</taxon>
        <taxon>Bacillati</taxon>
        <taxon>Actinomycetota</taxon>
        <taxon>Actinomycetes</taxon>
        <taxon>Micrococcales</taxon>
        <taxon>Micrococcaceae</taxon>
        <taxon>Crystallibacter</taxon>
    </lineage>
</organism>
<evidence type="ECO:0000313" key="1">
    <source>
        <dbReference type="EMBL" id="SDQ85420.1"/>
    </source>
</evidence>
<dbReference type="AlphaFoldDB" id="A0A1H1EA49"/>
<dbReference type="STRING" id="37928.SAMN04489742_2828"/>
<dbReference type="NCBIfam" id="NF047843">
    <property type="entry name" value="MST_Rv0443"/>
    <property type="match status" value="1"/>
</dbReference>
<protein>
    <recommendedName>
        <fullName evidence="3">DinB superfamily protein</fullName>
    </recommendedName>
</protein>